<feature type="compositionally biased region" description="Basic and acidic residues" evidence="1">
    <location>
        <begin position="1"/>
        <end position="10"/>
    </location>
</feature>
<evidence type="ECO:0000313" key="3">
    <source>
        <dbReference type="WBParaSite" id="Gr19_v10_g9096.t1"/>
    </source>
</evidence>
<name>A0A914IBM0_GLORO</name>
<keyword evidence="2" id="KW-1185">Reference proteome</keyword>
<feature type="compositionally biased region" description="Low complexity" evidence="1">
    <location>
        <begin position="49"/>
        <end position="59"/>
    </location>
</feature>
<feature type="region of interest" description="Disordered" evidence="1">
    <location>
        <begin position="1"/>
        <end position="109"/>
    </location>
</feature>
<dbReference type="AlphaFoldDB" id="A0A914IBM0"/>
<organism evidence="2 3">
    <name type="scientific">Globodera rostochiensis</name>
    <name type="common">Golden nematode worm</name>
    <name type="synonym">Heterodera rostochiensis</name>
    <dbReference type="NCBI Taxonomy" id="31243"/>
    <lineage>
        <taxon>Eukaryota</taxon>
        <taxon>Metazoa</taxon>
        <taxon>Ecdysozoa</taxon>
        <taxon>Nematoda</taxon>
        <taxon>Chromadorea</taxon>
        <taxon>Rhabditida</taxon>
        <taxon>Tylenchina</taxon>
        <taxon>Tylenchomorpha</taxon>
        <taxon>Tylenchoidea</taxon>
        <taxon>Heteroderidae</taxon>
        <taxon>Heteroderinae</taxon>
        <taxon>Globodera</taxon>
    </lineage>
</organism>
<sequence>MCRLNTDHRPRPPPPSHQRRRFTVIPVSEQQQEEHSAPQHFARNRQIKFSNSSDAADVSSSDEESFSSSSPVAIDDNTDTDNNGTSNTFADFEEQNLNGSTTTDGGAETRDEYIKHNAKKSAVADVRWLRSAPFQAGVTTILCCDFVDNKHFERKKCNQSYCDQQNASSGTVTTWHDANFLLFSIMLSPCCLAFSSL</sequence>
<reference evidence="3" key="1">
    <citation type="submission" date="2022-11" db="UniProtKB">
        <authorList>
            <consortium name="WormBaseParasite"/>
        </authorList>
    </citation>
    <scope>IDENTIFICATION</scope>
</reference>
<dbReference type="WBParaSite" id="Gr19_v10_g9096.t1">
    <property type="protein sequence ID" value="Gr19_v10_g9096.t1"/>
    <property type="gene ID" value="Gr19_v10_g9096"/>
</dbReference>
<proteinExistence type="predicted"/>
<evidence type="ECO:0000256" key="1">
    <source>
        <dbReference type="SAM" id="MobiDB-lite"/>
    </source>
</evidence>
<evidence type="ECO:0000313" key="2">
    <source>
        <dbReference type="Proteomes" id="UP000887572"/>
    </source>
</evidence>
<protein>
    <submittedName>
        <fullName evidence="3">Uncharacterized protein</fullName>
    </submittedName>
</protein>
<accession>A0A914IBM0</accession>
<dbReference type="Proteomes" id="UP000887572">
    <property type="component" value="Unplaced"/>
</dbReference>
<feature type="compositionally biased region" description="Polar residues" evidence="1">
    <location>
        <begin position="95"/>
        <end position="104"/>
    </location>
</feature>